<protein>
    <submittedName>
        <fullName evidence="3">Protein PHLOEM PROTEIN 2-LIKE A10-like</fullName>
    </submittedName>
</protein>
<dbReference type="AlphaFoldDB" id="A0A1U8J0U3"/>
<dbReference type="InterPro" id="IPR019141">
    <property type="entry name" value="DUF2045"/>
</dbReference>
<gene>
    <name evidence="3" type="primary">LOC107902273</name>
</gene>
<organism evidence="2 3">
    <name type="scientific">Gossypium hirsutum</name>
    <name type="common">Upland cotton</name>
    <name type="synonym">Gossypium mexicanum</name>
    <dbReference type="NCBI Taxonomy" id="3635"/>
    <lineage>
        <taxon>Eukaryota</taxon>
        <taxon>Viridiplantae</taxon>
        <taxon>Streptophyta</taxon>
        <taxon>Embryophyta</taxon>
        <taxon>Tracheophyta</taxon>
        <taxon>Spermatophyta</taxon>
        <taxon>Magnoliopsida</taxon>
        <taxon>eudicotyledons</taxon>
        <taxon>Gunneridae</taxon>
        <taxon>Pentapetalae</taxon>
        <taxon>rosids</taxon>
        <taxon>malvids</taxon>
        <taxon>Malvales</taxon>
        <taxon>Malvaceae</taxon>
        <taxon>Malvoideae</taxon>
        <taxon>Gossypium</taxon>
    </lineage>
</organism>
<evidence type="ECO:0000256" key="1">
    <source>
        <dbReference type="SAM" id="MobiDB-lite"/>
    </source>
</evidence>
<dbReference type="PANTHER" id="PTHR21477:SF31">
    <property type="entry name" value="PROTEIN PHLOEM PROTEIN 2-LIKE A10-LIKE"/>
    <property type="match status" value="1"/>
</dbReference>
<dbReference type="KEGG" id="ghi:107902273"/>
<evidence type="ECO:0000313" key="2">
    <source>
        <dbReference type="Proteomes" id="UP000818029"/>
    </source>
</evidence>
<dbReference type="Proteomes" id="UP000818029">
    <property type="component" value="Chromosome D05"/>
</dbReference>
<dbReference type="STRING" id="3635.A0A1U8J0U3"/>
<reference evidence="3" key="2">
    <citation type="submission" date="2025-08" db="UniProtKB">
        <authorList>
            <consortium name="RefSeq"/>
        </authorList>
    </citation>
    <scope>IDENTIFICATION</scope>
</reference>
<accession>A0A1U8J0U3</accession>
<evidence type="ECO:0000313" key="3">
    <source>
        <dbReference type="RefSeq" id="XP_016683977.1"/>
    </source>
</evidence>
<dbReference type="GeneID" id="107902273"/>
<name>A0A1U8J0U3_GOSHI</name>
<proteinExistence type="predicted"/>
<feature type="region of interest" description="Disordered" evidence="1">
    <location>
        <begin position="29"/>
        <end position="60"/>
    </location>
</feature>
<keyword evidence="2" id="KW-1185">Reference proteome</keyword>
<dbReference type="RefSeq" id="XP_016683977.1">
    <property type="nucleotide sequence ID" value="XM_016828488.1"/>
</dbReference>
<dbReference type="PaxDb" id="3635-A0A1U8J0U3"/>
<feature type="compositionally biased region" description="Basic and acidic residues" evidence="1">
    <location>
        <begin position="29"/>
        <end position="51"/>
    </location>
</feature>
<reference evidence="2" key="1">
    <citation type="journal article" date="2020" name="Nat. Genet.">
        <title>Genomic diversifications of five Gossypium allopolyploid species and their impact on cotton improvement.</title>
        <authorList>
            <person name="Chen Z.J."/>
            <person name="Sreedasyam A."/>
            <person name="Ando A."/>
            <person name="Song Q."/>
            <person name="De Santiago L.M."/>
            <person name="Hulse-Kemp A.M."/>
            <person name="Ding M."/>
            <person name="Ye W."/>
            <person name="Kirkbride R.C."/>
            <person name="Jenkins J."/>
            <person name="Plott C."/>
            <person name="Lovell J."/>
            <person name="Lin Y.M."/>
            <person name="Vaughn R."/>
            <person name="Liu B."/>
            <person name="Simpson S."/>
            <person name="Scheffler B.E."/>
            <person name="Wen L."/>
            <person name="Saski C.A."/>
            <person name="Grover C.E."/>
            <person name="Hu G."/>
            <person name="Conover J.L."/>
            <person name="Carlson J.W."/>
            <person name="Shu S."/>
            <person name="Boston L.B."/>
            <person name="Williams M."/>
            <person name="Peterson D.G."/>
            <person name="McGee K."/>
            <person name="Jones D.C."/>
            <person name="Wendel J.F."/>
            <person name="Stelly D.M."/>
            <person name="Grimwood J."/>
            <person name="Schmutz J."/>
        </authorList>
    </citation>
    <scope>NUCLEOTIDE SEQUENCE [LARGE SCALE GENOMIC DNA]</scope>
    <source>
        <strain evidence="2">cv. TM-1</strain>
    </source>
</reference>
<sequence>MADLPEKERKRGNETEYAEKRRYTTNFYLEEKMKNGRRKMNEERKNEKEPYLNEGGTGKSQKRNRVLKLLRALVSITEAVSDRPKAIRVVSSDLNGFLQSELDQIPNSLKQVSKITRSNEFSQSIAM</sequence>
<dbReference type="PANTHER" id="PTHR21477">
    <property type="entry name" value="ZGC:172139"/>
    <property type="match status" value="1"/>
</dbReference>